<dbReference type="SUPFAM" id="SSF47266">
    <property type="entry name" value="4-helical cytokines"/>
    <property type="match status" value="1"/>
</dbReference>
<dbReference type="InterPro" id="IPR008001">
    <property type="entry name" value="MCSF-1"/>
</dbReference>
<evidence type="ECO:0000313" key="3">
    <source>
        <dbReference type="EMBL" id="KAL2090884.1"/>
    </source>
</evidence>
<proteinExistence type="predicted"/>
<gene>
    <name evidence="3" type="ORF">ACEWY4_013147</name>
</gene>
<organism evidence="3 4">
    <name type="scientific">Coilia grayii</name>
    <name type="common">Gray's grenadier anchovy</name>
    <dbReference type="NCBI Taxonomy" id="363190"/>
    <lineage>
        <taxon>Eukaryota</taxon>
        <taxon>Metazoa</taxon>
        <taxon>Chordata</taxon>
        <taxon>Craniata</taxon>
        <taxon>Vertebrata</taxon>
        <taxon>Euteleostomi</taxon>
        <taxon>Actinopterygii</taxon>
        <taxon>Neopterygii</taxon>
        <taxon>Teleostei</taxon>
        <taxon>Clupei</taxon>
        <taxon>Clupeiformes</taxon>
        <taxon>Clupeoidei</taxon>
        <taxon>Engraulidae</taxon>
        <taxon>Coilinae</taxon>
        <taxon>Coilia</taxon>
    </lineage>
</organism>
<name>A0ABD1JVJ7_9TELE</name>
<dbReference type="Gene3D" id="1.20.1250.10">
    <property type="match status" value="1"/>
</dbReference>
<feature type="chain" id="PRO_5044831414" evidence="2">
    <location>
        <begin position="29"/>
        <end position="269"/>
    </location>
</feature>
<reference evidence="3 4" key="1">
    <citation type="submission" date="2024-09" db="EMBL/GenBank/DDBJ databases">
        <title>A chromosome-level genome assembly of Gray's grenadier anchovy, Coilia grayii.</title>
        <authorList>
            <person name="Fu Z."/>
        </authorList>
    </citation>
    <scope>NUCLEOTIDE SEQUENCE [LARGE SCALE GENOMIC DNA]</scope>
    <source>
        <strain evidence="3">G4</strain>
        <tissue evidence="3">Muscle</tissue>
    </source>
</reference>
<dbReference type="AlphaFoldDB" id="A0ABD1JVJ7"/>
<feature type="region of interest" description="Disordered" evidence="1">
    <location>
        <begin position="200"/>
        <end position="269"/>
    </location>
</feature>
<dbReference type="PANTHER" id="PTHR10058:SF0">
    <property type="entry name" value="MACROPHAGE COLONY-STIMULATING FACTOR 1"/>
    <property type="match status" value="1"/>
</dbReference>
<keyword evidence="4" id="KW-1185">Reference proteome</keyword>
<dbReference type="PANTHER" id="PTHR10058">
    <property type="entry name" value="MACROPHAGE COLONY STIMULATING FACTOR"/>
    <property type="match status" value="1"/>
</dbReference>
<dbReference type="EMBL" id="JBHFQA010000011">
    <property type="protein sequence ID" value="KAL2090884.1"/>
    <property type="molecule type" value="Genomic_DNA"/>
</dbReference>
<dbReference type="InterPro" id="IPR009079">
    <property type="entry name" value="4_helix_cytokine-like_core"/>
</dbReference>
<comment type="caution">
    <text evidence="3">The sequence shown here is derived from an EMBL/GenBank/DDBJ whole genome shotgun (WGS) entry which is preliminary data.</text>
</comment>
<accession>A0ABD1JVJ7</accession>
<evidence type="ECO:0000256" key="1">
    <source>
        <dbReference type="SAM" id="MobiDB-lite"/>
    </source>
</evidence>
<evidence type="ECO:0000256" key="2">
    <source>
        <dbReference type="SAM" id="SignalP"/>
    </source>
</evidence>
<keyword evidence="2" id="KW-0732">Signal</keyword>
<sequence>MNVFKPGHKVKARRLGFFLILCFHLARAPPPGPCKHSVTQGHLLTLRKLSDVCYIKAVFPQILDLLKTHFQYVSNSDNGRYVTALENVIYNIYTYKCIPEINEEREDNSEKFIAHYCTSPQESLQKVHSVLSMYMNLMAESRELTDWNCEDEYAVDHSGSNDVHLHTEGTTNCLPTSESFVPTSKQPDLTLSPLTTKAPERSFQPQSTAVTEVWSPPPECTAGDDHTDISQSKGPKGHSVSHAVPLTGPTVKPVPASDLVKKKNNLNKE</sequence>
<evidence type="ECO:0000313" key="4">
    <source>
        <dbReference type="Proteomes" id="UP001591681"/>
    </source>
</evidence>
<feature type="signal peptide" evidence="2">
    <location>
        <begin position="1"/>
        <end position="28"/>
    </location>
</feature>
<dbReference type="Proteomes" id="UP001591681">
    <property type="component" value="Unassembled WGS sequence"/>
</dbReference>
<protein>
    <submittedName>
        <fullName evidence="3">Uncharacterized protein</fullName>
    </submittedName>
</protein>